<dbReference type="STRING" id="1297617.IB211_03268"/>
<proteinExistence type="predicted"/>
<accession>A0A0S2W8H4</accession>
<dbReference type="AlphaFoldDB" id="A0A0S2W8H4"/>
<reference evidence="2 4" key="3">
    <citation type="submission" date="2018-04" db="EMBL/GenBank/DDBJ databases">
        <title>Genomic Encyclopedia of Type Strains, Phase IV (KMG-IV): sequencing the most valuable type-strain genomes for metagenomic binning, comparative biology and taxonomic classification.</title>
        <authorList>
            <person name="Goeker M."/>
        </authorList>
    </citation>
    <scope>NUCLEOTIDE SEQUENCE [LARGE SCALE GENOMIC DNA]</scope>
    <source>
        <strain evidence="2 4">DSM 26588</strain>
    </source>
</reference>
<evidence type="ECO:0000313" key="2">
    <source>
        <dbReference type="EMBL" id="PVY48272.1"/>
    </source>
</evidence>
<dbReference type="PANTHER" id="PTHR34986">
    <property type="entry name" value="EVOLVED BETA-GALACTOSIDASE SUBUNIT BETA"/>
    <property type="match status" value="1"/>
</dbReference>
<dbReference type="NCBIfam" id="TIGR00022">
    <property type="entry name" value="YhcH/YjgK/YiaL family protein"/>
    <property type="match status" value="1"/>
</dbReference>
<organism evidence="1 3">
    <name type="scientific">Intestinimonas butyriciproducens</name>
    <dbReference type="NCBI Taxonomy" id="1297617"/>
    <lineage>
        <taxon>Bacteria</taxon>
        <taxon>Bacillati</taxon>
        <taxon>Bacillota</taxon>
        <taxon>Clostridia</taxon>
        <taxon>Eubacteriales</taxon>
        <taxon>Intestinimonas</taxon>
    </lineage>
</organism>
<dbReference type="eggNOG" id="COG2731">
    <property type="taxonomic scope" value="Bacteria"/>
</dbReference>
<evidence type="ECO:0000313" key="1">
    <source>
        <dbReference type="EMBL" id="ALP95658.1"/>
    </source>
</evidence>
<dbReference type="Proteomes" id="UP000064844">
    <property type="component" value="Chromosome"/>
</dbReference>
<keyword evidence="3" id="KW-1185">Reference proteome</keyword>
<dbReference type="GeneID" id="93230620"/>
<reference evidence="1 3" key="1">
    <citation type="journal article" date="2015" name="Nat. Commun.">
        <title>Production of butyrate from lysine and the Amadori product fructoselysine by a human gut commensal.</title>
        <authorList>
            <person name="Bui T.P."/>
            <person name="Ritari J."/>
            <person name="Boeren S."/>
            <person name="de Waard P."/>
            <person name="Plugge C.M."/>
            <person name="de Vos W.M."/>
        </authorList>
    </citation>
    <scope>NUCLEOTIDE SEQUENCE [LARGE SCALE GENOMIC DNA]</scope>
    <source>
        <strain evidence="1 3">AF211</strain>
    </source>
</reference>
<dbReference type="RefSeq" id="WP_033118274.1">
    <property type="nucleotide sequence ID" value="NZ_CALICV010000154.1"/>
</dbReference>
<dbReference type="KEGG" id="ibu:IB211_03268"/>
<sequence>MIYDKLSEIARYRGLSENLDMGIRFLQSTDLFSLPMGRTEILGSDVYCNRFNYTTVPISQSSLMEAHERYLDIHIVLSGLEQVMVAPIETLTEVEIRADEDSIMYRGAPEYTFTLEPGRFLLVYPGEGHLPKLAPKAPEDVDKLVLKIAF</sequence>
<dbReference type="InterPro" id="IPR004375">
    <property type="entry name" value="NanQ/TabA/YiaL"/>
</dbReference>
<dbReference type="Gene3D" id="2.60.120.370">
    <property type="entry name" value="YhcH/YjgK/YiaL"/>
    <property type="match status" value="1"/>
</dbReference>
<name>A0A0S2W8H4_9FIRM</name>
<dbReference type="SUPFAM" id="SSF51197">
    <property type="entry name" value="Clavaminate synthase-like"/>
    <property type="match status" value="1"/>
</dbReference>
<dbReference type="InterPro" id="IPR037012">
    <property type="entry name" value="NanQ/TabA/YiaL_sf"/>
</dbReference>
<dbReference type="GO" id="GO:0005829">
    <property type="term" value="C:cytosol"/>
    <property type="evidence" value="ECO:0007669"/>
    <property type="project" value="TreeGrafter"/>
</dbReference>
<dbReference type="Proteomes" id="UP000245778">
    <property type="component" value="Unassembled WGS sequence"/>
</dbReference>
<gene>
    <name evidence="2" type="ORF">C7373_10718</name>
    <name evidence="1" type="ORF">IB211_03268</name>
</gene>
<dbReference type="EMBL" id="CP011307">
    <property type="protein sequence ID" value="ALP95658.1"/>
    <property type="molecule type" value="Genomic_DNA"/>
</dbReference>
<dbReference type="PANTHER" id="PTHR34986:SF1">
    <property type="entry name" value="PROTEIN YIAL"/>
    <property type="match status" value="1"/>
</dbReference>
<protein>
    <submittedName>
        <fullName evidence="1">Putative beta-D-galactosidase</fullName>
    </submittedName>
    <submittedName>
        <fullName evidence="2">YhcH/YjgK/YiaL family protein</fullName>
    </submittedName>
</protein>
<dbReference type="Pfam" id="PF04074">
    <property type="entry name" value="DUF386"/>
    <property type="match status" value="1"/>
</dbReference>
<evidence type="ECO:0000313" key="3">
    <source>
        <dbReference type="Proteomes" id="UP000064844"/>
    </source>
</evidence>
<evidence type="ECO:0000313" key="4">
    <source>
        <dbReference type="Proteomes" id="UP000245778"/>
    </source>
</evidence>
<dbReference type="OrthoDB" id="9792756at2"/>
<dbReference type="EMBL" id="QEKK01000007">
    <property type="protein sequence ID" value="PVY48272.1"/>
    <property type="molecule type" value="Genomic_DNA"/>
</dbReference>
<reference evidence="3" key="2">
    <citation type="submission" date="2015-04" db="EMBL/GenBank/DDBJ databases">
        <title>A butyrogenic pathway from the amino acid lysine in a human gut commensal.</title>
        <authorList>
            <person name="de Vos W.M."/>
            <person name="Bui N.T.P."/>
            <person name="Plugge C.M."/>
            <person name="Ritari J."/>
        </authorList>
    </citation>
    <scope>NUCLEOTIDE SEQUENCE [LARGE SCALE GENOMIC DNA]</scope>
    <source>
        <strain evidence="3">AF211</strain>
    </source>
</reference>